<dbReference type="EMBL" id="JAEHOE010000108">
    <property type="protein sequence ID" value="KAG2486733.1"/>
    <property type="molecule type" value="Genomic_DNA"/>
</dbReference>
<dbReference type="InterPro" id="IPR000182">
    <property type="entry name" value="GNAT_dom"/>
</dbReference>
<dbReference type="PANTHER" id="PTHR47025:SF2">
    <property type="entry name" value="AUTOIMMUNE REGULATOR"/>
    <property type="match status" value="1"/>
</dbReference>
<feature type="compositionally biased region" description="Low complexity" evidence="1">
    <location>
        <begin position="181"/>
        <end position="204"/>
    </location>
</feature>
<evidence type="ECO:0000259" key="2">
    <source>
        <dbReference type="PROSITE" id="PS51186"/>
    </source>
</evidence>
<dbReference type="PROSITE" id="PS51186">
    <property type="entry name" value="GNAT"/>
    <property type="match status" value="1"/>
</dbReference>
<feature type="compositionally biased region" description="Gly residues" evidence="1">
    <location>
        <begin position="205"/>
        <end position="216"/>
    </location>
</feature>
<gene>
    <name evidence="3" type="ORF">HYH03_014659</name>
</gene>
<dbReference type="SUPFAM" id="SSF55729">
    <property type="entry name" value="Acyl-CoA N-acyltransferases (Nat)"/>
    <property type="match status" value="1"/>
</dbReference>
<reference evidence="3" key="1">
    <citation type="journal article" date="2020" name="bioRxiv">
        <title>Comparative genomics of Chlamydomonas.</title>
        <authorList>
            <person name="Craig R.J."/>
            <person name="Hasan A.R."/>
            <person name="Ness R.W."/>
            <person name="Keightley P.D."/>
        </authorList>
    </citation>
    <scope>NUCLEOTIDE SEQUENCE</scope>
    <source>
        <strain evidence="3">CCAP 11/70</strain>
    </source>
</reference>
<dbReference type="AlphaFoldDB" id="A0A836BTD1"/>
<organism evidence="3 4">
    <name type="scientific">Edaphochlamys debaryana</name>
    <dbReference type="NCBI Taxonomy" id="47281"/>
    <lineage>
        <taxon>Eukaryota</taxon>
        <taxon>Viridiplantae</taxon>
        <taxon>Chlorophyta</taxon>
        <taxon>core chlorophytes</taxon>
        <taxon>Chlorophyceae</taxon>
        <taxon>CS clade</taxon>
        <taxon>Chlamydomonadales</taxon>
        <taxon>Chlamydomonadales incertae sedis</taxon>
        <taxon>Edaphochlamys</taxon>
    </lineage>
</organism>
<dbReference type="InterPro" id="IPR016181">
    <property type="entry name" value="Acyl_CoA_acyltransferase"/>
</dbReference>
<proteinExistence type="predicted"/>
<name>A0A836BTD1_9CHLO</name>
<protein>
    <recommendedName>
        <fullName evidence="2">N-acetyltransferase domain-containing protein</fullName>
    </recommendedName>
</protein>
<dbReference type="OrthoDB" id="1903104at2759"/>
<dbReference type="PANTHER" id="PTHR47025">
    <property type="entry name" value="AUTOIMMUNE REGULATOR"/>
    <property type="match status" value="1"/>
</dbReference>
<dbReference type="Gene3D" id="3.40.630.30">
    <property type="match status" value="1"/>
</dbReference>
<feature type="compositionally biased region" description="Gly residues" evidence="1">
    <location>
        <begin position="78"/>
        <end position="94"/>
    </location>
</feature>
<feature type="compositionally biased region" description="Acidic residues" evidence="1">
    <location>
        <begin position="223"/>
        <end position="233"/>
    </location>
</feature>
<feature type="region of interest" description="Disordered" evidence="1">
    <location>
        <begin position="181"/>
        <end position="234"/>
    </location>
</feature>
<dbReference type="Pfam" id="PF23209">
    <property type="entry name" value="IDM1_C"/>
    <property type="match status" value="1"/>
</dbReference>
<keyword evidence="4" id="KW-1185">Reference proteome</keyword>
<dbReference type="GO" id="GO:0016747">
    <property type="term" value="F:acyltransferase activity, transferring groups other than amino-acyl groups"/>
    <property type="evidence" value="ECO:0007669"/>
    <property type="project" value="InterPro"/>
</dbReference>
<dbReference type="InterPro" id="IPR056511">
    <property type="entry name" value="IDM1_C"/>
</dbReference>
<feature type="domain" description="N-acetyltransferase" evidence="2">
    <location>
        <begin position="241"/>
        <end position="379"/>
    </location>
</feature>
<evidence type="ECO:0000256" key="1">
    <source>
        <dbReference type="SAM" id="MobiDB-lite"/>
    </source>
</evidence>
<sequence length="395" mass="40066">MRFFASLSAGGGAPAAARLLGDGVASGSAASAGGGSELIRPLLAGNERPVAADKAAAPPICAGCGRRLTAADVDDGEPGGAGPGRGSRAGSGGGGGGGGVLECEGCHRCFHRRCCRRQRRPGRGQGQGQGVTQAGGHDAGGGDGPWFHDPACSQVHSAMLRLSRAGDVPTARSPRSLAAAPYSLAPSGSVTGPSPGSGPSPSTRSGGGGGGGGGRVQQGEGAQTEDGEGEGEGEQLSVRLYDCRSAGPAAAAGLRRVHGVLREEFGYPLSFLRQFDYAALLLRGRSPISAAVLDVYGTDLAELYVMATRTALQRRGYGGALVRHLESSLGGAGVRQLVVSVDDDDAPNQELWRQGLGFEPVSSKQLRRWAESWGAFTRAGAAGTVFLFRQLAPRP</sequence>
<feature type="region of interest" description="Disordered" evidence="1">
    <location>
        <begin position="72"/>
        <end position="94"/>
    </location>
</feature>
<comment type="caution">
    <text evidence="3">The sequence shown here is derived from an EMBL/GenBank/DDBJ whole genome shotgun (WGS) entry which is preliminary data.</text>
</comment>
<evidence type="ECO:0000313" key="4">
    <source>
        <dbReference type="Proteomes" id="UP000612055"/>
    </source>
</evidence>
<feature type="region of interest" description="Disordered" evidence="1">
    <location>
        <begin position="118"/>
        <end position="150"/>
    </location>
</feature>
<evidence type="ECO:0000313" key="3">
    <source>
        <dbReference type="EMBL" id="KAG2486733.1"/>
    </source>
</evidence>
<accession>A0A836BTD1</accession>
<dbReference type="Proteomes" id="UP000612055">
    <property type="component" value="Unassembled WGS sequence"/>
</dbReference>